<organism evidence="3 4">
    <name type="scientific">Symplocastrum torsivum CPER-KK1</name>
    <dbReference type="NCBI Taxonomy" id="450513"/>
    <lineage>
        <taxon>Bacteria</taxon>
        <taxon>Bacillati</taxon>
        <taxon>Cyanobacteriota</taxon>
        <taxon>Cyanophyceae</taxon>
        <taxon>Oscillatoriophycideae</taxon>
        <taxon>Oscillatoriales</taxon>
        <taxon>Microcoleaceae</taxon>
        <taxon>Symplocastrum</taxon>
    </lineage>
</organism>
<proteinExistence type="predicted"/>
<dbReference type="Gene3D" id="3.40.50.2300">
    <property type="match status" value="1"/>
</dbReference>
<dbReference type="GO" id="GO:0000160">
    <property type="term" value="P:phosphorelay signal transduction system"/>
    <property type="evidence" value="ECO:0007669"/>
    <property type="project" value="InterPro"/>
</dbReference>
<dbReference type="Proteomes" id="UP000753908">
    <property type="component" value="Unassembled WGS sequence"/>
</dbReference>
<dbReference type="InterPro" id="IPR001789">
    <property type="entry name" value="Sig_transdc_resp-reg_receiver"/>
</dbReference>
<protein>
    <recommendedName>
        <fullName evidence="2">Response regulatory domain-containing protein</fullName>
    </recommendedName>
</protein>
<dbReference type="PROSITE" id="PS50110">
    <property type="entry name" value="RESPONSE_REGULATORY"/>
    <property type="match status" value="1"/>
</dbReference>
<dbReference type="InterPro" id="IPR011006">
    <property type="entry name" value="CheY-like_superfamily"/>
</dbReference>
<evidence type="ECO:0000313" key="3">
    <source>
        <dbReference type="EMBL" id="MBW4544973.1"/>
    </source>
</evidence>
<sequence length="132" mass="15187">MNEKKDTPPTILMIELDDDTRPLLKQNLYNWGYRVIMALEEEDAIAIARGVRDHPDLILLNQVKLPIDEFCNMGRRIRQGAELPSSTPIVVMAERYGEDMEGKDIKVGESEYVTYLEDGEQLMNLLHRLCPI</sequence>
<accession>A0A951PLM3</accession>
<comment type="caution">
    <text evidence="1">Lacks conserved residue(s) required for the propagation of feature annotation.</text>
</comment>
<dbReference type="SUPFAM" id="SSF52172">
    <property type="entry name" value="CheY-like"/>
    <property type="match status" value="1"/>
</dbReference>
<evidence type="ECO:0000259" key="2">
    <source>
        <dbReference type="PROSITE" id="PS50110"/>
    </source>
</evidence>
<reference evidence="3" key="2">
    <citation type="journal article" date="2022" name="Microbiol. Resour. Announc.">
        <title>Metagenome Sequencing to Explore Phylogenomics of Terrestrial Cyanobacteria.</title>
        <authorList>
            <person name="Ward R.D."/>
            <person name="Stajich J.E."/>
            <person name="Johansen J.R."/>
            <person name="Huntemann M."/>
            <person name="Clum A."/>
            <person name="Foster B."/>
            <person name="Foster B."/>
            <person name="Roux S."/>
            <person name="Palaniappan K."/>
            <person name="Varghese N."/>
            <person name="Mukherjee S."/>
            <person name="Reddy T.B.K."/>
            <person name="Daum C."/>
            <person name="Copeland A."/>
            <person name="Chen I.A."/>
            <person name="Ivanova N.N."/>
            <person name="Kyrpides N.C."/>
            <person name="Shapiro N."/>
            <person name="Eloe-Fadrosh E.A."/>
            <person name="Pietrasiak N."/>
        </authorList>
    </citation>
    <scope>NUCLEOTIDE SEQUENCE</scope>
    <source>
        <strain evidence="3">CPER-KK1</strain>
    </source>
</reference>
<reference evidence="3" key="1">
    <citation type="submission" date="2021-05" db="EMBL/GenBank/DDBJ databases">
        <authorList>
            <person name="Pietrasiak N."/>
            <person name="Ward R."/>
            <person name="Stajich J.E."/>
            <person name="Kurbessoian T."/>
        </authorList>
    </citation>
    <scope>NUCLEOTIDE SEQUENCE</scope>
    <source>
        <strain evidence="3">CPER-KK1</strain>
    </source>
</reference>
<dbReference type="AlphaFoldDB" id="A0A951PLM3"/>
<evidence type="ECO:0000256" key="1">
    <source>
        <dbReference type="PROSITE-ProRule" id="PRU00169"/>
    </source>
</evidence>
<name>A0A951PLM3_9CYAN</name>
<dbReference type="EMBL" id="JAHHIF010000012">
    <property type="protein sequence ID" value="MBW4544973.1"/>
    <property type="molecule type" value="Genomic_DNA"/>
</dbReference>
<comment type="caution">
    <text evidence="3">The sequence shown here is derived from an EMBL/GenBank/DDBJ whole genome shotgun (WGS) entry which is preliminary data.</text>
</comment>
<feature type="domain" description="Response regulatory" evidence="2">
    <location>
        <begin position="10"/>
        <end position="130"/>
    </location>
</feature>
<evidence type="ECO:0000313" key="4">
    <source>
        <dbReference type="Proteomes" id="UP000753908"/>
    </source>
</evidence>
<gene>
    <name evidence="3" type="ORF">KME25_11085</name>
</gene>